<feature type="compositionally biased region" description="Basic residues" evidence="1">
    <location>
        <begin position="8"/>
        <end position="29"/>
    </location>
</feature>
<evidence type="ECO:0000313" key="3">
    <source>
        <dbReference type="Proteomes" id="UP000078546"/>
    </source>
</evidence>
<dbReference type="AlphaFoldDB" id="A0A1A8WPX5"/>
<dbReference type="Proteomes" id="UP000078546">
    <property type="component" value="Unassembled WGS sequence"/>
</dbReference>
<accession>A0A1A8WPX5</accession>
<name>A0A1A8WPX5_PLAOA</name>
<proteinExistence type="predicted"/>
<gene>
    <name evidence="2" type="ORF">POVCU1_028960</name>
</gene>
<dbReference type="EMBL" id="FLQV01000535">
    <property type="protein sequence ID" value="SBS94944.1"/>
    <property type="molecule type" value="Genomic_DNA"/>
</dbReference>
<feature type="region of interest" description="Disordered" evidence="1">
    <location>
        <begin position="1"/>
        <end position="29"/>
    </location>
</feature>
<sequence>MKENERKTKQKKKKNRKKGKKNKQKMKNKTKRITGLLGVMVANVLRCGAMTSRIEPAMGIGKQKPKTFLKHLKYKTKTKRISRVTAVMPRKGGEKKLVYGIPWRITGRKGTHMNDTTNGKIRNVARMAARLLLDRRVASATAATAATRVSATSIND</sequence>
<reference evidence="3" key="1">
    <citation type="submission" date="2016-05" db="EMBL/GenBank/DDBJ databases">
        <authorList>
            <person name="Naeem Raeece"/>
        </authorList>
    </citation>
    <scope>NUCLEOTIDE SEQUENCE [LARGE SCALE GENOMIC DNA]</scope>
</reference>
<evidence type="ECO:0000313" key="2">
    <source>
        <dbReference type="EMBL" id="SBS94944.1"/>
    </source>
</evidence>
<organism evidence="2 3">
    <name type="scientific">Plasmodium ovale curtisi</name>
    <dbReference type="NCBI Taxonomy" id="864141"/>
    <lineage>
        <taxon>Eukaryota</taxon>
        <taxon>Sar</taxon>
        <taxon>Alveolata</taxon>
        <taxon>Apicomplexa</taxon>
        <taxon>Aconoidasida</taxon>
        <taxon>Haemosporida</taxon>
        <taxon>Plasmodiidae</taxon>
        <taxon>Plasmodium</taxon>
        <taxon>Plasmodium (Plasmodium)</taxon>
    </lineage>
</organism>
<evidence type="ECO:0000256" key="1">
    <source>
        <dbReference type="SAM" id="MobiDB-lite"/>
    </source>
</evidence>
<protein>
    <submittedName>
        <fullName evidence="2">Uncharacterized protein</fullName>
    </submittedName>
</protein>